<dbReference type="GeneID" id="125762083"/>
<proteinExistence type="predicted"/>
<feature type="chain" id="PRO_5030030212" evidence="1">
    <location>
        <begin position="20"/>
        <end position="298"/>
    </location>
</feature>
<organism evidence="2">
    <name type="scientific">Anopheles funestus</name>
    <name type="common">African malaria mosquito</name>
    <dbReference type="NCBI Taxonomy" id="62324"/>
    <lineage>
        <taxon>Eukaryota</taxon>
        <taxon>Metazoa</taxon>
        <taxon>Ecdysozoa</taxon>
        <taxon>Arthropoda</taxon>
        <taxon>Hexapoda</taxon>
        <taxon>Insecta</taxon>
        <taxon>Pterygota</taxon>
        <taxon>Neoptera</taxon>
        <taxon>Endopterygota</taxon>
        <taxon>Diptera</taxon>
        <taxon>Nematocera</taxon>
        <taxon>Culicoidea</taxon>
        <taxon>Culicidae</taxon>
        <taxon>Anophelinae</taxon>
        <taxon>Anopheles</taxon>
    </lineage>
</organism>
<evidence type="ECO:0000313" key="2">
    <source>
        <dbReference type="EnsemblMetazoa" id="AFUN016255-PA"/>
    </source>
</evidence>
<dbReference type="RefSeq" id="XP_049279793.1">
    <property type="nucleotide sequence ID" value="XM_049423836.1"/>
</dbReference>
<name>A0A1I8JUV0_ANOFN</name>
<reference evidence="2" key="1">
    <citation type="submission" date="2020-05" db="UniProtKB">
        <authorList>
            <consortium name="EnsemblMetazoa"/>
        </authorList>
    </citation>
    <scope>IDENTIFICATION</scope>
    <source>
        <strain evidence="2">FUMOZ</strain>
    </source>
</reference>
<dbReference type="AlphaFoldDB" id="A0A1I8JUV0"/>
<evidence type="ECO:0000256" key="1">
    <source>
        <dbReference type="SAM" id="SignalP"/>
    </source>
</evidence>
<feature type="signal peptide" evidence="1">
    <location>
        <begin position="1"/>
        <end position="19"/>
    </location>
</feature>
<dbReference type="KEGG" id="afun:125762083"/>
<dbReference type="VEuPathDB" id="VectorBase:AFUN016255"/>
<keyword evidence="1" id="KW-0732">Signal</keyword>
<protein>
    <submittedName>
        <fullName evidence="2">Uncharacterized protein</fullName>
    </submittedName>
</protein>
<dbReference type="VEuPathDB" id="VectorBase:AFUN2_000974"/>
<sequence>MRIVLALVFILVALATVDAYCKKCNRNECECQLEIARGPPPQPFPFFKKKKCNVTKPLEFKPKPDVCSCEQEYRIRPLAPEHVEPKFAKSRSCECGFEHHPDQPKRKYPADIISYHLAQEYAKINSVPETGLYVHAQPMKATSAPKCEGIPEERMYKANMRMLELKPIKRKRFNCRICSSEEEEGAPCNPKHQNYFDICYGKVESKEPKFNVVKQDAPVCDRCQDRSSTEEVDSTEEDYSPEQPKKHCSKCSKLKKKCDCSAHVESYEHESEEYDCPFAKKFLRKTRSSDDPEPALVV</sequence>
<dbReference type="EnsemblMetazoa" id="AFUN016255-RA">
    <property type="protein sequence ID" value="AFUN016255-PA"/>
    <property type="gene ID" value="AFUN016255"/>
</dbReference>
<dbReference type="OrthoDB" id="7758110at2759"/>
<accession>A0A1I8JUV0</accession>